<sequence>MKLLSKYTLFKFMPGLKNLFEYQRDWLGPDIKAGLSVSAVALPIAIAYAELTGVSPIVGLYACILPMIAYALFGSSRQLIIGPDAATCAIIAAVVAPLALSNPQVYLQLVIIMTFMTGIWCLIASKLHLGALADLLSRPILTGLLNGVAITIIIGQLNKVLGYTSNSNQLIEILYNLPVEIQTIHWPSFISSALTLALLILFRRFFSKLPAPLIVMVIMTFLAAFLAEQFNIDMIGEVRKSSSLPDFSNFPPGLLRELLVPSLNLALVSFVSLMLTARSFATKNRYEIDANAEFRALGIANILSAISQGFAVSGASSRTAVNDNVGGKTQLVSIIAAAVIAFVLFFMTAPLKYIPISSLGVVLIYATWSLIDFKNIRKLRKRDKAAFRLAIFTVVMVLTVGVIAGIGLAVLVGLMQFLRIIFRPTESLLGADEEGRIHSLSSNKEVKPIENTIIYRFNSPLTYFNIAYFKRRINQLVENSDGLESTEIKWVIIDAVSALTHSDVSVIAGLKELKKELNIKGIQILFAGRKTNLTQWLRVKETNKDWLLFNDLYLAVRYVQSITQIDEENQIENSDSNSTINTQETIRNKVEIDKNAPIISLSHYNALKPI</sequence>
<feature type="domain" description="STAS" evidence="6">
    <location>
        <begin position="442"/>
        <end position="538"/>
    </location>
</feature>
<dbReference type="InterPro" id="IPR011547">
    <property type="entry name" value="SLC26A/SulP_dom"/>
</dbReference>
<evidence type="ECO:0000313" key="7">
    <source>
        <dbReference type="EMBL" id="MFC0178935.1"/>
    </source>
</evidence>
<evidence type="ECO:0000256" key="3">
    <source>
        <dbReference type="ARBA" id="ARBA00022989"/>
    </source>
</evidence>
<evidence type="ECO:0000256" key="2">
    <source>
        <dbReference type="ARBA" id="ARBA00022692"/>
    </source>
</evidence>
<feature type="transmembrane region" description="Helical" evidence="5">
    <location>
        <begin position="353"/>
        <end position="373"/>
    </location>
</feature>
<feature type="transmembrane region" description="Helical" evidence="5">
    <location>
        <begin position="385"/>
        <end position="418"/>
    </location>
</feature>
<dbReference type="InterPro" id="IPR002645">
    <property type="entry name" value="STAS_dom"/>
</dbReference>
<accession>A0ABV6C7K7</accession>
<dbReference type="RefSeq" id="WP_385876012.1">
    <property type="nucleotide sequence ID" value="NZ_JBHLXE010000024.1"/>
</dbReference>
<evidence type="ECO:0000256" key="4">
    <source>
        <dbReference type="ARBA" id="ARBA00023136"/>
    </source>
</evidence>
<name>A0ABV6C7K7_9GAMM</name>
<keyword evidence="2 5" id="KW-0812">Transmembrane</keyword>
<comment type="caution">
    <text evidence="7">The sequence shown here is derived from an EMBL/GenBank/DDBJ whole genome shotgun (WGS) entry which is preliminary data.</text>
</comment>
<dbReference type="PANTHER" id="PTHR11814">
    <property type="entry name" value="SULFATE TRANSPORTER"/>
    <property type="match status" value="1"/>
</dbReference>
<feature type="transmembrane region" description="Helical" evidence="5">
    <location>
        <begin position="209"/>
        <end position="227"/>
    </location>
</feature>
<feature type="transmembrane region" description="Helical" evidence="5">
    <location>
        <begin position="80"/>
        <end position="99"/>
    </location>
</feature>
<organism evidence="7 8">
    <name type="scientific">Thorsellia kenyensis</name>
    <dbReference type="NCBI Taxonomy" id="1549888"/>
    <lineage>
        <taxon>Bacteria</taxon>
        <taxon>Pseudomonadati</taxon>
        <taxon>Pseudomonadota</taxon>
        <taxon>Gammaproteobacteria</taxon>
        <taxon>Enterobacterales</taxon>
        <taxon>Thorselliaceae</taxon>
        <taxon>Thorsellia</taxon>
    </lineage>
</organism>
<keyword evidence="4 5" id="KW-0472">Membrane</keyword>
<comment type="subcellular location">
    <subcellularLocation>
        <location evidence="1">Membrane</location>
        <topology evidence="1">Multi-pass membrane protein</topology>
    </subcellularLocation>
</comment>
<proteinExistence type="predicted"/>
<evidence type="ECO:0000256" key="5">
    <source>
        <dbReference type="SAM" id="Phobius"/>
    </source>
</evidence>
<keyword evidence="8" id="KW-1185">Reference proteome</keyword>
<dbReference type="Pfam" id="PF00916">
    <property type="entry name" value="Sulfate_transp"/>
    <property type="match status" value="1"/>
</dbReference>
<dbReference type="Gene3D" id="3.30.750.24">
    <property type="entry name" value="STAS domain"/>
    <property type="match status" value="1"/>
</dbReference>
<feature type="transmembrane region" description="Helical" evidence="5">
    <location>
        <begin position="135"/>
        <end position="157"/>
    </location>
</feature>
<dbReference type="EMBL" id="JBHLXE010000024">
    <property type="protein sequence ID" value="MFC0178935.1"/>
    <property type="molecule type" value="Genomic_DNA"/>
</dbReference>
<dbReference type="Pfam" id="PF01740">
    <property type="entry name" value="STAS"/>
    <property type="match status" value="1"/>
</dbReference>
<evidence type="ECO:0000313" key="8">
    <source>
        <dbReference type="Proteomes" id="UP001589758"/>
    </source>
</evidence>
<feature type="transmembrane region" description="Helical" evidence="5">
    <location>
        <begin position="184"/>
        <end position="202"/>
    </location>
</feature>
<dbReference type="CDD" id="cd07042">
    <property type="entry name" value="STAS_SulP_like_sulfate_transporter"/>
    <property type="match status" value="1"/>
</dbReference>
<feature type="transmembrane region" description="Helical" evidence="5">
    <location>
        <begin position="54"/>
        <end position="73"/>
    </location>
</feature>
<dbReference type="InterPro" id="IPR036513">
    <property type="entry name" value="STAS_dom_sf"/>
</dbReference>
<evidence type="ECO:0000259" key="6">
    <source>
        <dbReference type="PROSITE" id="PS50801"/>
    </source>
</evidence>
<dbReference type="SUPFAM" id="SSF52091">
    <property type="entry name" value="SpoIIaa-like"/>
    <property type="match status" value="1"/>
</dbReference>
<keyword evidence="3 5" id="KW-1133">Transmembrane helix</keyword>
<dbReference type="InterPro" id="IPR001902">
    <property type="entry name" value="SLC26A/SulP_fam"/>
</dbReference>
<reference evidence="7 8" key="1">
    <citation type="submission" date="2024-09" db="EMBL/GenBank/DDBJ databases">
        <authorList>
            <person name="Sun Q."/>
            <person name="Mori K."/>
        </authorList>
    </citation>
    <scope>NUCLEOTIDE SEQUENCE [LARGE SCALE GENOMIC DNA]</scope>
    <source>
        <strain evidence="7 8">CCM 8545</strain>
    </source>
</reference>
<feature type="transmembrane region" description="Helical" evidence="5">
    <location>
        <begin position="258"/>
        <end position="277"/>
    </location>
</feature>
<dbReference type="PROSITE" id="PS50801">
    <property type="entry name" value="STAS"/>
    <property type="match status" value="1"/>
</dbReference>
<gene>
    <name evidence="7" type="ORF">ACFFIT_02305</name>
</gene>
<feature type="transmembrane region" description="Helical" evidence="5">
    <location>
        <begin position="105"/>
        <end position="123"/>
    </location>
</feature>
<evidence type="ECO:0000256" key="1">
    <source>
        <dbReference type="ARBA" id="ARBA00004141"/>
    </source>
</evidence>
<protein>
    <submittedName>
        <fullName evidence="7">SulP family inorganic anion transporter</fullName>
    </submittedName>
</protein>
<dbReference type="Proteomes" id="UP001589758">
    <property type="component" value="Unassembled WGS sequence"/>
</dbReference>
<feature type="transmembrane region" description="Helical" evidence="5">
    <location>
        <begin position="331"/>
        <end position="347"/>
    </location>
</feature>